<evidence type="ECO:0000313" key="2">
    <source>
        <dbReference type="Proteomes" id="UP000253209"/>
    </source>
</evidence>
<keyword evidence="2" id="KW-1185">Reference proteome</keyword>
<proteinExistence type="predicted"/>
<evidence type="ECO:0000313" key="1">
    <source>
        <dbReference type="EMBL" id="RCH56285.1"/>
    </source>
</evidence>
<dbReference type="RefSeq" id="WP_233496593.1">
    <property type="nucleotide sequence ID" value="NZ_QGDC01000001.1"/>
</dbReference>
<dbReference type="EMBL" id="QGDC01000001">
    <property type="protein sequence ID" value="RCH56285.1"/>
    <property type="molecule type" value="Genomic_DNA"/>
</dbReference>
<accession>A0A367GT86</accession>
<evidence type="ECO:0008006" key="3">
    <source>
        <dbReference type="Google" id="ProtNLM"/>
    </source>
</evidence>
<protein>
    <recommendedName>
        <fullName evidence="3">Phosphoribosyltransferase domain-containing protein</fullName>
    </recommendedName>
</protein>
<name>A0A367GT86_9SPHI</name>
<comment type="caution">
    <text evidence="1">The sequence shown here is derived from an EMBL/GenBank/DDBJ whole genome shotgun (WGS) entry which is preliminary data.</text>
</comment>
<organism evidence="1 2">
    <name type="scientific">Mucilaginibacter hurinus</name>
    <dbReference type="NCBI Taxonomy" id="2201324"/>
    <lineage>
        <taxon>Bacteria</taxon>
        <taxon>Pseudomonadati</taxon>
        <taxon>Bacteroidota</taxon>
        <taxon>Sphingobacteriia</taxon>
        <taxon>Sphingobacteriales</taxon>
        <taxon>Sphingobacteriaceae</taxon>
        <taxon>Mucilaginibacter</taxon>
    </lineage>
</organism>
<dbReference type="Proteomes" id="UP000253209">
    <property type="component" value="Unassembled WGS sequence"/>
</dbReference>
<dbReference type="AlphaFoldDB" id="A0A367GT86"/>
<dbReference type="SUPFAM" id="SSF53271">
    <property type="entry name" value="PRTase-like"/>
    <property type="match status" value="1"/>
</dbReference>
<dbReference type="Gene3D" id="3.40.50.2020">
    <property type="match status" value="1"/>
</dbReference>
<reference evidence="1 2" key="1">
    <citation type="submission" date="2018-05" db="EMBL/GenBank/DDBJ databases">
        <title>Mucilaginibacter hurinus sp. nov., isolated from briquette warehouse soil.</title>
        <authorList>
            <person name="Choi L."/>
        </authorList>
    </citation>
    <scope>NUCLEOTIDE SEQUENCE [LARGE SCALE GENOMIC DNA]</scope>
    <source>
        <strain evidence="1 2">ZR32</strain>
    </source>
</reference>
<dbReference type="InterPro" id="IPR029057">
    <property type="entry name" value="PRTase-like"/>
</dbReference>
<gene>
    <name evidence="1" type="ORF">DJ568_00005</name>
</gene>
<sequence length="250" mass="29294">CSYSISGSFRVVSLPRNQVVNLPRNRWSVYHGIRWSISANSPHFHWSESSRAHNWIDVSKLLEDSNNLYFVQNAIIDIIDTFHLEENCDLVIGLGYEGNIISSKASIKYNIPYTSLPYSYRYSDHHDYEKKLNFSNDNGAFKTVMIVTDVVNDGRTLRKLIKEHESAFFEKVERIIVLSLFYTGHEELSTVTLNNPLYEDNDYNVSNIEYYSIKQLRVEKCPFGKDYREECLIYKDQLSCVHLFYDERNP</sequence>
<feature type="non-terminal residue" evidence="1">
    <location>
        <position position="1"/>
    </location>
</feature>